<dbReference type="PANTHER" id="PTHR43297:SF2">
    <property type="entry name" value="DIPEPTIDE TRANSPORT ATP-BINDING PROTEIN DPPD"/>
    <property type="match status" value="1"/>
</dbReference>
<dbReference type="PANTHER" id="PTHR43297">
    <property type="entry name" value="OLIGOPEPTIDE TRANSPORT ATP-BINDING PROTEIN APPD"/>
    <property type="match status" value="1"/>
</dbReference>
<dbReference type="InterPro" id="IPR003593">
    <property type="entry name" value="AAA+_ATPase"/>
</dbReference>
<dbReference type="GO" id="GO:0005886">
    <property type="term" value="C:plasma membrane"/>
    <property type="evidence" value="ECO:0007669"/>
    <property type="project" value="UniProtKB-SubCell"/>
</dbReference>
<evidence type="ECO:0000259" key="8">
    <source>
        <dbReference type="PROSITE" id="PS50893"/>
    </source>
</evidence>
<dbReference type="PROSITE" id="PS50893">
    <property type="entry name" value="ABC_TRANSPORTER_2"/>
    <property type="match status" value="2"/>
</dbReference>
<dbReference type="NCBIfam" id="NF008453">
    <property type="entry name" value="PRK11308.1"/>
    <property type="match status" value="2"/>
</dbReference>
<sequence>MKPLPTRIAAGEAPHAPSAPVLDVRGLQVALPVDADRPHAIERLDVRIEAGRTLCIVGESGSGKSVLATTVMALLAKGLTITAGDIALAGEPLLSSGRYLPEKRLRALRGQVMGMVFQEPMTALNPVLACGEQVDELLRNHTTLTPAERKARILQVFERVRLPDPQRIFSSYPHQLSGGQRQRIVIAMAIILKPRLLICDEPTTALDVTTQAEILKLIAELQQEQGSAVLFITHDMGVVAEIADEVMVMHRGKVVEQGPREQVLRTPCEDYTRMLLATVPGMVPPPPRALPGGPALLAGRAVGKTYVRRDWLGRARPNTALKEASVAVHRGETVGVVGESGSGKSTFARCMIRLIDPSEGTITWGDREVQSLSESRLRPLRSRVQVVFQDPNRSLNPRRTVGSSMIEGAVNFGLDVPAARKLAEELMDRIQLPRAALSRYPHQFSGGQRQRLAIARAVACQPQVLVADEAVSALDVSVQAQILDLLREVQRDFGLGILFITHDLRVAAQLCDRVIVMNQGRIVEEGPTAEVFGQPAHAYTRKLLAAAPRTELGVAA</sequence>
<dbReference type="InterPro" id="IPR027417">
    <property type="entry name" value="P-loop_NTPase"/>
</dbReference>
<dbReference type="InterPro" id="IPR013563">
    <property type="entry name" value="Oligopep_ABC_C"/>
</dbReference>
<feature type="domain" description="ABC transporter" evidence="8">
    <location>
        <begin position="24"/>
        <end position="276"/>
    </location>
</feature>
<evidence type="ECO:0000256" key="7">
    <source>
        <dbReference type="ARBA" id="ARBA00023136"/>
    </source>
</evidence>
<dbReference type="PATRIC" id="fig|433924.3.peg.3456"/>
<evidence type="ECO:0000256" key="6">
    <source>
        <dbReference type="ARBA" id="ARBA00022840"/>
    </source>
</evidence>
<dbReference type="GO" id="GO:0015833">
    <property type="term" value="P:peptide transport"/>
    <property type="evidence" value="ECO:0007669"/>
    <property type="project" value="InterPro"/>
</dbReference>
<evidence type="ECO:0000256" key="2">
    <source>
        <dbReference type="ARBA" id="ARBA00005417"/>
    </source>
</evidence>
<evidence type="ECO:0000313" key="10">
    <source>
        <dbReference type="Proteomes" id="UP000072741"/>
    </source>
</evidence>
<dbReference type="CDD" id="cd03257">
    <property type="entry name" value="ABC_NikE_OppD_transporters"/>
    <property type="match status" value="2"/>
</dbReference>
<dbReference type="GO" id="GO:0055085">
    <property type="term" value="P:transmembrane transport"/>
    <property type="evidence" value="ECO:0007669"/>
    <property type="project" value="UniProtKB-ARBA"/>
</dbReference>
<gene>
    <name evidence="9" type="ORF">NS331_07405</name>
</gene>
<comment type="caution">
    <text evidence="9">The sequence shown here is derived from an EMBL/GenBank/DDBJ whole genome shotgun (WGS) entry which is preliminary data.</text>
</comment>
<name>A0A147H0J2_9BURK</name>
<dbReference type="PROSITE" id="PS00211">
    <property type="entry name" value="ABC_TRANSPORTER_1"/>
    <property type="match status" value="2"/>
</dbReference>
<dbReference type="Pfam" id="PF08352">
    <property type="entry name" value="oligo_HPY"/>
    <property type="match status" value="2"/>
</dbReference>
<dbReference type="InterPro" id="IPR017871">
    <property type="entry name" value="ABC_transporter-like_CS"/>
</dbReference>
<dbReference type="FunFam" id="3.40.50.300:FF:000016">
    <property type="entry name" value="Oligopeptide ABC transporter ATP-binding component"/>
    <property type="match status" value="1"/>
</dbReference>
<proteinExistence type="inferred from homology"/>
<comment type="subcellular location">
    <subcellularLocation>
        <location evidence="1">Cell inner membrane</location>
        <topology evidence="1">Peripheral membrane protein</topology>
    </subcellularLocation>
</comment>
<dbReference type="OrthoDB" id="9802772at2"/>
<dbReference type="GO" id="GO:0005524">
    <property type="term" value="F:ATP binding"/>
    <property type="evidence" value="ECO:0007669"/>
    <property type="project" value="UniProtKB-KW"/>
</dbReference>
<keyword evidence="4" id="KW-1003">Cell membrane</keyword>
<keyword evidence="3" id="KW-0813">Transport</keyword>
<keyword evidence="6 9" id="KW-0067">ATP-binding</keyword>
<dbReference type="GO" id="GO:0016887">
    <property type="term" value="F:ATP hydrolysis activity"/>
    <property type="evidence" value="ECO:0007669"/>
    <property type="project" value="InterPro"/>
</dbReference>
<comment type="similarity">
    <text evidence="2">Belongs to the ABC transporter superfamily.</text>
</comment>
<organism evidence="9 10">
    <name type="scientific">Pseudacidovorax intermedius</name>
    <dbReference type="NCBI Taxonomy" id="433924"/>
    <lineage>
        <taxon>Bacteria</taxon>
        <taxon>Pseudomonadati</taxon>
        <taxon>Pseudomonadota</taxon>
        <taxon>Betaproteobacteria</taxon>
        <taxon>Burkholderiales</taxon>
        <taxon>Comamonadaceae</taxon>
        <taxon>Pseudacidovorax</taxon>
    </lineage>
</organism>
<dbReference type="SMART" id="SM00382">
    <property type="entry name" value="AAA"/>
    <property type="match status" value="2"/>
</dbReference>
<dbReference type="NCBIfam" id="NF007739">
    <property type="entry name" value="PRK10419.1"/>
    <property type="match status" value="2"/>
</dbReference>
<evidence type="ECO:0000256" key="5">
    <source>
        <dbReference type="ARBA" id="ARBA00022741"/>
    </source>
</evidence>
<accession>A0A147H0J2</accession>
<dbReference type="EMBL" id="LDSL01000050">
    <property type="protein sequence ID" value="KTT23324.1"/>
    <property type="molecule type" value="Genomic_DNA"/>
</dbReference>
<dbReference type="AlphaFoldDB" id="A0A147H0J2"/>
<dbReference type="SUPFAM" id="SSF52540">
    <property type="entry name" value="P-loop containing nucleoside triphosphate hydrolases"/>
    <property type="match status" value="2"/>
</dbReference>
<dbReference type="Gene3D" id="3.40.50.300">
    <property type="entry name" value="P-loop containing nucleotide triphosphate hydrolases"/>
    <property type="match status" value="2"/>
</dbReference>
<evidence type="ECO:0000256" key="3">
    <source>
        <dbReference type="ARBA" id="ARBA00022448"/>
    </source>
</evidence>
<keyword evidence="10" id="KW-1185">Reference proteome</keyword>
<feature type="domain" description="ABC transporter" evidence="8">
    <location>
        <begin position="297"/>
        <end position="544"/>
    </location>
</feature>
<reference evidence="9 10" key="1">
    <citation type="journal article" date="2016" name="Front. Microbiol.">
        <title>Genomic Resource of Rice Seed Associated Bacteria.</title>
        <authorList>
            <person name="Midha S."/>
            <person name="Bansal K."/>
            <person name="Sharma S."/>
            <person name="Kumar N."/>
            <person name="Patil P.P."/>
            <person name="Chaudhry V."/>
            <person name="Patil P.B."/>
        </authorList>
    </citation>
    <scope>NUCLEOTIDE SEQUENCE [LARGE SCALE GENOMIC DNA]</scope>
    <source>
        <strain evidence="9 10">NS331</strain>
    </source>
</reference>
<dbReference type="InterPro" id="IPR003439">
    <property type="entry name" value="ABC_transporter-like_ATP-bd"/>
</dbReference>
<protein>
    <submittedName>
        <fullName evidence="9">Microcin ABC transporter ATP-binding protein</fullName>
    </submittedName>
</protein>
<dbReference type="Proteomes" id="UP000072741">
    <property type="component" value="Unassembled WGS sequence"/>
</dbReference>
<keyword evidence="5" id="KW-0547">Nucleotide-binding</keyword>
<dbReference type="InterPro" id="IPR050388">
    <property type="entry name" value="ABC_Ni/Peptide_Import"/>
</dbReference>
<evidence type="ECO:0000256" key="1">
    <source>
        <dbReference type="ARBA" id="ARBA00004417"/>
    </source>
</evidence>
<dbReference type="RefSeq" id="WP_058641363.1">
    <property type="nucleotide sequence ID" value="NZ_LDSL01000050.1"/>
</dbReference>
<evidence type="ECO:0000313" key="9">
    <source>
        <dbReference type="EMBL" id="KTT23324.1"/>
    </source>
</evidence>
<keyword evidence="7" id="KW-0472">Membrane</keyword>
<dbReference type="Pfam" id="PF00005">
    <property type="entry name" value="ABC_tran"/>
    <property type="match status" value="2"/>
</dbReference>
<evidence type="ECO:0000256" key="4">
    <source>
        <dbReference type="ARBA" id="ARBA00022475"/>
    </source>
</evidence>